<sequence>ILAGMLWKWPKLRPFQGPLAAYRISGVVAVLTLPAIWLGWSLTIYYPYPGGNLGITSDWTPIQKGLFYSFGLLVCAIVLLMWMFVGGLLGHLLGRKILFLKREQPQQRIKGIVQDVVLIIYALVLSIWSGNITLTEGNDWLAGAFPIIGWLLTLAWFDLWQSGFALLAALWVVSVAVLSVVRRFRRFTGSASEP</sequence>
<dbReference type="EMBL" id="BART01029805">
    <property type="protein sequence ID" value="GAH10949.1"/>
    <property type="molecule type" value="Genomic_DNA"/>
</dbReference>
<keyword evidence="1" id="KW-1133">Transmembrane helix</keyword>
<organism evidence="2">
    <name type="scientific">marine sediment metagenome</name>
    <dbReference type="NCBI Taxonomy" id="412755"/>
    <lineage>
        <taxon>unclassified sequences</taxon>
        <taxon>metagenomes</taxon>
        <taxon>ecological metagenomes</taxon>
    </lineage>
</organism>
<keyword evidence="1" id="KW-0812">Transmembrane</keyword>
<feature type="transmembrane region" description="Helical" evidence="1">
    <location>
        <begin position="21"/>
        <end position="46"/>
    </location>
</feature>
<feature type="non-terminal residue" evidence="2">
    <location>
        <position position="1"/>
    </location>
</feature>
<evidence type="ECO:0000313" key="2">
    <source>
        <dbReference type="EMBL" id="GAH10949.1"/>
    </source>
</evidence>
<keyword evidence="1" id="KW-0472">Membrane</keyword>
<feature type="transmembrane region" description="Helical" evidence="1">
    <location>
        <begin position="164"/>
        <end position="184"/>
    </location>
</feature>
<feature type="transmembrane region" description="Helical" evidence="1">
    <location>
        <begin position="111"/>
        <end position="128"/>
    </location>
</feature>
<gene>
    <name evidence="2" type="ORF">S01H4_52210</name>
</gene>
<comment type="caution">
    <text evidence="2">The sequence shown here is derived from an EMBL/GenBank/DDBJ whole genome shotgun (WGS) entry which is preliminary data.</text>
</comment>
<dbReference type="AlphaFoldDB" id="X1E1C4"/>
<feature type="transmembrane region" description="Helical" evidence="1">
    <location>
        <begin position="66"/>
        <end position="90"/>
    </location>
</feature>
<evidence type="ECO:0000256" key="1">
    <source>
        <dbReference type="SAM" id="Phobius"/>
    </source>
</evidence>
<protein>
    <submittedName>
        <fullName evidence="2">Uncharacterized protein</fullName>
    </submittedName>
</protein>
<name>X1E1C4_9ZZZZ</name>
<accession>X1E1C4</accession>
<proteinExistence type="predicted"/>
<reference evidence="2" key="1">
    <citation type="journal article" date="2014" name="Front. Microbiol.">
        <title>High frequency of phylogenetically diverse reductive dehalogenase-homologous genes in deep subseafloor sedimentary metagenomes.</title>
        <authorList>
            <person name="Kawai M."/>
            <person name="Futagami T."/>
            <person name="Toyoda A."/>
            <person name="Takaki Y."/>
            <person name="Nishi S."/>
            <person name="Hori S."/>
            <person name="Arai W."/>
            <person name="Tsubouchi T."/>
            <person name="Morono Y."/>
            <person name="Uchiyama I."/>
            <person name="Ito T."/>
            <person name="Fujiyama A."/>
            <person name="Inagaki F."/>
            <person name="Takami H."/>
        </authorList>
    </citation>
    <scope>NUCLEOTIDE SEQUENCE</scope>
    <source>
        <strain evidence="2">Expedition CK06-06</strain>
    </source>
</reference>